<dbReference type="RefSeq" id="WP_028070253.1">
    <property type="nucleotide sequence ID" value="NZ_LR590484.1"/>
</dbReference>
<evidence type="ECO:0000313" key="1">
    <source>
        <dbReference type="EMBL" id="VTR52332.1"/>
    </source>
</evidence>
<proteinExistence type="predicted"/>
<dbReference type="GeneID" id="78465140"/>
<organism evidence="1 2">
    <name type="scientific">Sphingobacterium thalpophilum</name>
    <dbReference type="NCBI Taxonomy" id="259"/>
    <lineage>
        <taxon>Bacteria</taxon>
        <taxon>Pseudomonadati</taxon>
        <taxon>Bacteroidota</taxon>
        <taxon>Sphingobacteriia</taxon>
        <taxon>Sphingobacteriales</taxon>
        <taxon>Sphingobacteriaceae</taxon>
        <taxon>Sphingobacterium</taxon>
    </lineage>
</organism>
<gene>
    <name evidence="1" type="ORF">NCTC11429_04561</name>
</gene>
<dbReference type="Proteomes" id="UP000308196">
    <property type="component" value="Chromosome"/>
</dbReference>
<name>A0A4U9W0A1_9SPHI</name>
<dbReference type="KEGG" id="stha:NCTC11429_04561"/>
<protein>
    <submittedName>
        <fullName evidence="1">Uncharacterized protein</fullName>
    </submittedName>
</protein>
<sequence length="400" mass="46652">MNNYKAAASFVLLLLFITLHVKAQIYDQALEMHRKNTKIAFLRLLSEVSNQLTDTTLTVEKHYSLLDPIIDYADREKAEFTRLRRAYFQNIASPPAFLHNLNFDTLAKNEVTAMLQDRKFTTISLLQCYQPMEITSVIMGLTQPLIYQQNNVEISQAGIVHTFGSQVFVNDLGKNVWEIWAINRLYGLRFNLDLNTMQVGSIAYSKPSKSGHLPLKLPYIIQKRKYELDKLYQEMDRIRWNSYSEHFPVRFPYYISQDSVAQSLADFYQKNQFRFLKVQRELLDDLETGVPLDSTWQQCKDMMLHEYPATKRALMPYIIHPNEVAFHLFSSANAMPLFNSDYQEIGKNAMLGFFNYSMGKAGKYCWRVQSKSYSIAFEYVWNIKDGSFSDLKVFKRKAGH</sequence>
<evidence type="ECO:0000313" key="2">
    <source>
        <dbReference type="Proteomes" id="UP000308196"/>
    </source>
</evidence>
<dbReference type="EMBL" id="LR590484">
    <property type="protein sequence ID" value="VTR52332.1"/>
    <property type="molecule type" value="Genomic_DNA"/>
</dbReference>
<accession>A0A4U9W0A1</accession>
<reference evidence="1 2" key="1">
    <citation type="submission" date="2019-05" db="EMBL/GenBank/DDBJ databases">
        <authorList>
            <consortium name="Pathogen Informatics"/>
        </authorList>
    </citation>
    <scope>NUCLEOTIDE SEQUENCE [LARGE SCALE GENOMIC DNA]</scope>
    <source>
        <strain evidence="1 2">NCTC11429</strain>
    </source>
</reference>
<dbReference type="AlphaFoldDB" id="A0A4U9W0A1"/>